<dbReference type="Proteomes" id="UP000594430">
    <property type="component" value="Plasmid pVIM-24-ZDHY414"/>
</dbReference>
<proteinExistence type="predicted"/>
<sequence>MRFQPELKGSPNGTLPDEAIRKHAAYLSSETVNVTYGGCMSRAPILLEYWSDGDQFSFRFSPTALRFLEEVDDPRLELVADLFSGIDPQAAPSAVAVILKARKTGGLAHAMRLLANEARTARLEDRAKLQKMAGEMSVSLEMQRRGVRFFPKQVIRRVTRDAARSFGSLQSSNEPGQQ</sequence>
<dbReference type="EMBL" id="CP064948">
    <property type="protein sequence ID" value="QPH52113.1"/>
    <property type="molecule type" value="Genomic_DNA"/>
</dbReference>
<organism evidence="1 2">
    <name type="scientific">Pseudomonas fulva</name>
    <dbReference type="NCBI Taxonomy" id="47880"/>
    <lineage>
        <taxon>Bacteria</taxon>
        <taxon>Pseudomonadati</taxon>
        <taxon>Pseudomonadota</taxon>
        <taxon>Gammaproteobacteria</taxon>
        <taxon>Pseudomonadales</taxon>
        <taxon>Pseudomonadaceae</taxon>
        <taxon>Pseudomonas</taxon>
    </lineage>
</organism>
<name>A0A7S9QAH2_9PSED</name>
<gene>
    <name evidence="1" type="ORF">IZU98_24905</name>
</gene>
<dbReference type="RefSeq" id="WP_139813930.1">
    <property type="nucleotide sequence ID" value="NZ_CP064945.1"/>
</dbReference>
<reference evidence="1 2" key="1">
    <citation type="submission" date="2020-11" db="EMBL/GenBank/DDBJ databases">
        <title>Pseudomonas fulva producing VIM-24.</title>
        <authorList>
            <person name="Liu S."/>
        </authorList>
    </citation>
    <scope>NUCLEOTIDE SEQUENCE [LARGE SCALE GENOMIC DNA]</scope>
    <source>
        <strain evidence="1 2">ZDHY414</strain>
        <plasmid evidence="1 2">pVIM-24-ZDHY414</plasmid>
    </source>
</reference>
<keyword evidence="1" id="KW-0614">Plasmid</keyword>
<evidence type="ECO:0000313" key="2">
    <source>
        <dbReference type="Proteomes" id="UP000594430"/>
    </source>
</evidence>
<geneLocation type="plasmid" evidence="1 2">
    <name>pVIM-24-ZDHY414</name>
</geneLocation>
<evidence type="ECO:0000313" key="1">
    <source>
        <dbReference type="EMBL" id="QPH52113.1"/>
    </source>
</evidence>
<accession>A0A7S9QAH2</accession>
<protein>
    <submittedName>
        <fullName evidence="1">Uncharacterized protein</fullName>
    </submittedName>
</protein>
<dbReference type="AlphaFoldDB" id="A0A7S9QAH2"/>